<feature type="region of interest" description="Disordered" evidence="4">
    <location>
        <begin position="1929"/>
        <end position="1970"/>
    </location>
</feature>
<feature type="compositionally biased region" description="Low complexity" evidence="4">
    <location>
        <begin position="1947"/>
        <end position="1958"/>
    </location>
</feature>
<feature type="compositionally biased region" description="Acidic residues" evidence="4">
    <location>
        <begin position="9"/>
        <end position="19"/>
    </location>
</feature>
<reference evidence="5 6" key="1">
    <citation type="journal article" date="2015" name="Nat. Commun.">
        <title>Outbred genome sequencing and CRISPR/Cas9 gene editing in butterflies.</title>
        <authorList>
            <person name="Li X."/>
            <person name="Fan D."/>
            <person name="Zhang W."/>
            <person name="Liu G."/>
            <person name="Zhang L."/>
            <person name="Zhao L."/>
            <person name="Fang X."/>
            <person name="Chen L."/>
            <person name="Dong Y."/>
            <person name="Chen Y."/>
            <person name="Ding Y."/>
            <person name="Zhao R."/>
            <person name="Feng M."/>
            <person name="Zhu Y."/>
            <person name="Feng Y."/>
            <person name="Jiang X."/>
            <person name="Zhu D."/>
            <person name="Xiang H."/>
            <person name="Feng X."/>
            <person name="Li S."/>
            <person name="Wang J."/>
            <person name="Zhang G."/>
            <person name="Kronforst M.R."/>
            <person name="Wang W."/>
        </authorList>
    </citation>
    <scope>NUCLEOTIDE SEQUENCE [LARGE SCALE GENOMIC DNA]</scope>
    <source>
        <strain evidence="5">Ya'a_city_454_Px</strain>
        <tissue evidence="5">Whole body</tissue>
    </source>
</reference>
<feature type="repeat" description="TPR" evidence="3">
    <location>
        <begin position="117"/>
        <end position="150"/>
    </location>
</feature>
<feature type="region of interest" description="Disordered" evidence="4">
    <location>
        <begin position="1846"/>
        <end position="1890"/>
    </location>
</feature>
<dbReference type="Proteomes" id="UP000053268">
    <property type="component" value="Unassembled WGS sequence"/>
</dbReference>
<evidence type="ECO:0000256" key="1">
    <source>
        <dbReference type="ARBA" id="ARBA00004123"/>
    </source>
</evidence>
<comment type="subcellular location">
    <subcellularLocation>
        <location evidence="1">Nucleus</location>
    </subcellularLocation>
</comment>
<keyword evidence="6" id="KW-1185">Reference proteome</keyword>
<keyword evidence="2" id="KW-0539">Nucleus</keyword>
<dbReference type="PANTHER" id="PTHR15502:SF7">
    <property type="entry name" value="CALCINEURIN-BINDING PROTEIN CABIN-1"/>
    <property type="match status" value="1"/>
</dbReference>
<feature type="region of interest" description="Disordered" evidence="4">
    <location>
        <begin position="1330"/>
        <end position="1468"/>
    </location>
</feature>
<keyword evidence="3" id="KW-0802">TPR repeat</keyword>
<feature type="compositionally biased region" description="Polar residues" evidence="4">
    <location>
        <begin position="1934"/>
        <end position="1946"/>
    </location>
</feature>
<dbReference type="SMART" id="SM00028">
    <property type="entry name" value="TPR"/>
    <property type="match status" value="3"/>
</dbReference>
<dbReference type="EMBL" id="KQ459589">
    <property type="protein sequence ID" value="KPI97667.1"/>
    <property type="molecule type" value="Genomic_DNA"/>
</dbReference>
<evidence type="ECO:0000256" key="2">
    <source>
        <dbReference type="ARBA" id="ARBA00023242"/>
    </source>
</evidence>
<feature type="compositionally biased region" description="Basic and acidic residues" evidence="4">
    <location>
        <begin position="318"/>
        <end position="334"/>
    </location>
</feature>
<feature type="compositionally biased region" description="Basic and acidic residues" evidence="4">
    <location>
        <begin position="1335"/>
        <end position="1360"/>
    </location>
</feature>
<dbReference type="Gene3D" id="1.25.40.10">
    <property type="entry name" value="Tetratricopeptide repeat domain"/>
    <property type="match status" value="1"/>
</dbReference>
<gene>
    <name evidence="5" type="ORF">RR46_07414</name>
</gene>
<sequence length="2047" mass="232876">MIKISALNDESDEESGSEEEVTREALEQIALQQYAKALDLQRKGNLPDATQLLKDLLDTELLYNVKKPAPGEKASSPLFNLKYLCYKNLAAMQSAADDLEAAIESYIAASELDDTDVTLWHRFGLLCIHAKRYETALHAFQRGVQRNPSHWPCIDKIITLLLGLDYKDECIIAIYDALQLDPDYLRGLVYRKYIYKEFPYIRNYMEYLNPIYKWNEDDDEYIDNEIGTRLIEEANEIHKTFVEQQNADQFKCVLPNLKLKKPITSLTWNAIGESLVHMHKYMTENYFSHACYIALIFEKAEIQEKMDICDIEEKEIDSTDNKNDDINTDNEKNVENVSENENNELSDKQITDTEKVESDVELVASESAAETAPEPKVQKKTAVRRRGSALSFLEQWEWCNKRRSGRKKPVNKQDRYDDNIYDTLRRMVPIALSPETIQEKENEDKDTSADLTNLNMLFDEKEKSDFKNEDEYFGSDNEQVDVKEFINKYKESTRDIIDILKDYLSFLAAKWNVKWPEDLTSTFVEANNCYNTHIDVPACLDDNKDDLLSYTAINILAEEITVNTKLNQNGNEKNGHELGVIESIGLILALKPHLFQSTVCLECIIRQLWVKIHVHLLNKCEEFALDSLYHLLCEFEAMGEHHDKYSLNNTNFTFKPLISETEITEYIKFLERNKKLSTVLELYDKGQYEEVLSIVIDSFEHCKDMAKTQEEEMSLDFAVQLSIILDTCWALDKVETCFKWSLTCLHEALKHYFRFTSGSKDYEKWTMTVVKVLSCMEHILTKEGLNCLESVSQKDLSQALENLIRIIGHQVETNATEMPFGTVAPWIIMHYILQREEDQGRGRTISDNDRVACDEVPNPLMILFIGHEQLGNRSWCCHSDAKLLYFILDTVVPRLRSPSLAKSIEQVCQYMEQCVFCLFGHPGKKTKSKNSPLKEHNVKPHSLDWKRAQQLYEVFRPQILPALEGKVSGITSDVEQLFHRILALLPTECDPNKYLPDLEKYIKGVENKLPTVPPLLPYKMKDIYFLLGDYYFKKEDCKMAIKFNMLDVILNNDRLESWAEISLAKAVHLERVLNSCKNLNNETEFLNQAKSTIQCFKRSLALDPTHSELWLEYGNFVYTVHSFCSRLLKQASESLSMEDFESLERQKEDMLDSTYTCYSTVLNILNNDFDKTNENFWLLYYMLGKVAEKRNKAPSVYLSFYMQGVRSLHETDATYPLKINYSTPTNLCIEVLELHYRIHASILKFIEQHENKPIPASVGKVFLMCIDEWQNGPFSKKSKKDSPGDDGDGKSQEIVHAANILKRSVSDAGEEDTHEAKTMKLEAAAAKVRRSASYDTERVAHNSQKDSLNDSVEKTTKPMDIDQNAEQNMATVKENDEKISEKTEKESKTTNDTRTVVEKDEKESKEKKGDEKSNSENKEETQNKKEESSSSSSSSSSSDSSSSESSTDSSSDSSRDSTTSTKSSNDTKQLTDEEIMKIVIACLDALEDCASRFPPHYKAIYRLAHYHFFYKKGKDIERCRDLMLSNFTMRCGQKLGGLFSERKQSNFFNNIWKIPSAEVERAGSFAFHMNRSVMLTMEILKEIDDHKTLLDLNLHLQRIPDLDKKYLRDSDREELAQQAFSLCVQSLKGQLLKFSQQADLKSNEVERQTLKSLMLDIYRAYQRVQKQPNSKQFTNLLIDAYKLIAPTPIPENANLVDLSMKLCQSHIQTLKQQATMASLDKSQSQQKKPVPKPVEVIKTTPALPPVPVSQTKPDKQPSQPPVSSSGLPKISSHDIAAAFRNYPMINDQLLTQQTAAALSLSYFSKISALAGYTSLQNSLQSSLQSSMQNSFQSEFYRQYFGNYSGFNLPPPKKQKRGPKPGSTRSISSVTAPIKSKSYTSSSLPPSAKSAPTSVITSLQKSVSGPLAPSMGTVLPTLPPSLSANLTGFGVPHTSAHSTGHSSQVTQAHASSSSAPKAPLTHQQVSPGKTLQEKLAERKKHLPASKNVSQEINASISRLPSSLTITKTFSLKNSMPQTKKPEAKKSLAFGEERPKPISSDEVIVLDDD</sequence>
<feature type="compositionally biased region" description="Basic and acidic residues" evidence="4">
    <location>
        <begin position="345"/>
        <end position="356"/>
    </location>
</feature>
<dbReference type="SUPFAM" id="SSF48452">
    <property type="entry name" value="TPR-like"/>
    <property type="match status" value="2"/>
</dbReference>
<feature type="region of interest" description="Disordered" evidence="4">
    <location>
        <begin position="2009"/>
        <end position="2047"/>
    </location>
</feature>
<dbReference type="PROSITE" id="PS50005">
    <property type="entry name" value="TPR"/>
    <property type="match status" value="1"/>
</dbReference>
<feature type="region of interest" description="Disordered" evidence="4">
    <location>
        <begin position="1"/>
        <end position="23"/>
    </location>
</feature>
<dbReference type="GO" id="GO:0006325">
    <property type="term" value="P:chromatin organization"/>
    <property type="evidence" value="ECO:0007669"/>
    <property type="project" value="InterPro"/>
</dbReference>
<evidence type="ECO:0000313" key="5">
    <source>
        <dbReference type="EMBL" id="KPI97667.1"/>
    </source>
</evidence>
<dbReference type="PANTHER" id="PTHR15502">
    <property type="entry name" value="CALCINEURIN-BINDING PROTEIN CABIN 1-RELATED"/>
    <property type="match status" value="1"/>
</dbReference>
<dbReference type="InterPro" id="IPR011990">
    <property type="entry name" value="TPR-like_helical_dom_sf"/>
</dbReference>
<evidence type="ECO:0000313" key="6">
    <source>
        <dbReference type="Proteomes" id="UP000053268"/>
    </source>
</evidence>
<protein>
    <submittedName>
        <fullName evidence="5">Calcineurin-binding protein cabin-1</fullName>
    </submittedName>
</protein>
<organism evidence="5 6">
    <name type="scientific">Papilio xuthus</name>
    <name type="common">Asian swallowtail butterfly</name>
    <dbReference type="NCBI Taxonomy" id="66420"/>
    <lineage>
        <taxon>Eukaryota</taxon>
        <taxon>Metazoa</taxon>
        <taxon>Ecdysozoa</taxon>
        <taxon>Arthropoda</taxon>
        <taxon>Hexapoda</taxon>
        <taxon>Insecta</taxon>
        <taxon>Pterygota</taxon>
        <taxon>Neoptera</taxon>
        <taxon>Endopterygota</taxon>
        <taxon>Lepidoptera</taxon>
        <taxon>Glossata</taxon>
        <taxon>Ditrysia</taxon>
        <taxon>Papilionoidea</taxon>
        <taxon>Papilionidae</taxon>
        <taxon>Papilioninae</taxon>
        <taxon>Papilio</taxon>
    </lineage>
</organism>
<feature type="compositionally biased region" description="Basic and acidic residues" evidence="4">
    <location>
        <begin position="1373"/>
        <end position="1428"/>
    </location>
</feature>
<evidence type="ECO:0000256" key="3">
    <source>
        <dbReference type="PROSITE-ProRule" id="PRU00339"/>
    </source>
</evidence>
<feature type="compositionally biased region" description="Basic and acidic residues" evidence="4">
    <location>
        <begin position="2018"/>
        <end position="2034"/>
    </location>
</feature>
<dbReference type="STRING" id="66420.A0A194PWG4"/>
<evidence type="ECO:0000256" key="4">
    <source>
        <dbReference type="SAM" id="MobiDB-lite"/>
    </source>
</evidence>
<feature type="compositionally biased region" description="Low complexity" evidence="4">
    <location>
        <begin position="1871"/>
        <end position="1890"/>
    </location>
</feature>
<dbReference type="InterPro" id="IPR019734">
    <property type="entry name" value="TPR_rpt"/>
</dbReference>
<feature type="compositionally biased region" description="Low complexity" evidence="4">
    <location>
        <begin position="1429"/>
        <end position="1468"/>
    </location>
</feature>
<feature type="region of interest" description="Disordered" evidence="4">
    <location>
        <begin position="1714"/>
        <end position="1768"/>
    </location>
</feature>
<dbReference type="GO" id="GO:0005634">
    <property type="term" value="C:nucleus"/>
    <property type="evidence" value="ECO:0007669"/>
    <property type="project" value="UniProtKB-SubCell"/>
</dbReference>
<feature type="region of interest" description="Disordered" evidence="4">
    <location>
        <begin position="318"/>
        <end position="356"/>
    </location>
</feature>
<accession>A0A194PWG4</accession>
<proteinExistence type="predicted"/>
<dbReference type="GO" id="GO:0031491">
    <property type="term" value="F:nucleosome binding"/>
    <property type="evidence" value="ECO:0007669"/>
    <property type="project" value="TreeGrafter"/>
</dbReference>
<dbReference type="InterPro" id="IPR033053">
    <property type="entry name" value="Hir3/CABIN1"/>
</dbReference>
<name>A0A194PWG4_PAPXU</name>